<organism evidence="1 2">
    <name type="scientific">Eretmocerus hayati</name>
    <dbReference type="NCBI Taxonomy" id="131215"/>
    <lineage>
        <taxon>Eukaryota</taxon>
        <taxon>Metazoa</taxon>
        <taxon>Ecdysozoa</taxon>
        <taxon>Arthropoda</taxon>
        <taxon>Hexapoda</taxon>
        <taxon>Insecta</taxon>
        <taxon>Pterygota</taxon>
        <taxon>Neoptera</taxon>
        <taxon>Endopterygota</taxon>
        <taxon>Hymenoptera</taxon>
        <taxon>Apocrita</taxon>
        <taxon>Proctotrupomorpha</taxon>
        <taxon>Chalcidoidea</taxon>
        <taxon>Aphelinidae</taxon>
        <taxon>Aphelininae</taxon>
        <taxon>Eretmocerus</taxon>
    </lineage>
</organism>
<dbReference type="EMBL" id="CM056742">
    <property type="protein sequence ID" value="KAJ8678281.1"/>
    <property type="molecule type" value="Genomic_DNA"/>
</dbReference>
<gene>
    <name evidence="1" type="ORF">QAD02_014068</name>
</gene>
<sequence>MSGKKRDLELKLAELEKRRKKVKRQLNSVQEEMSSESENYEDDENSTEEEYGQEDQQDIIGRPPNYLLKHSGKMFRILLLQAVACYHEAEAFCPTIIYTGIAVNIYVNSKQSAEAVEHSQSAPIMQFENWHYFIKTGKNNSYIMNFNFLHHGDSQTFEKITIGHTINSSLTKEAETLEKQEESRDSITTENIENDDEPLDEEFIQIFGDHPNNSKAVKVPYHAEILNRWQHCFQQGMKKDRRDELLEKFENPPGLNPPKMNPEILPKLHKSYKKRNTFMLERQRLAGAALASLGWALSSLVDKKQTLDRAFLAERVYDTGELLCEMVHSQTKSRAAFIIPILDDNGKAILKDTKPGKFLFGDKLTKKFKEGTTMIRVADSLRKFSNTNKNQLGAKKY</sequence>
<accession>A0ACC2P603</accession>
<protein>
    <submittedName>
        <fullName evidence="1">Uncharacterized protein</fullName>
    </submittedName>
</protein>
<reference evidence="1" key="1">
    <citation type="submission" date="2023-04" db="EMBL/GenBank/DDBJ databases">
        <title>A chromosome-level genome assembly of the parasitoid wasp Eretmocerus hayati.</title>
        <authorList>
            <person name="Zhong Y."/>
            <person name="Liu S."/>
            <person name="Liu Y."/>
        </authorList>
    </citation>
    <scope>NUCLEOTIDE SEQUENCE</scope>
    <source>
        <strain evidence="1">ZJU_SS_LIU_2023</strain>
    </source>
</reference>
<proteinExistence type="predicted"/>
<comment type="caution">
    <text evidence="1">The sequence shown here is derived from an EMBL/GenBank/DDBJ whole genome shotgun (WGS) entry which is preliminary data.</text>
</comment>
<keyword evidence="2" id="KW-1185">Reference proteome</keyword>
<dbReference type="Proteomes" id="UP001239111">
    <property type="component" value="Chromosome 2"/>
</dbReference>
<name>A0ACC2P603_9HYME</name>
<evidence type="ECO:0000313" key="2">
    <source>
        <dbReference type="Proteomes" id="UP001239111"/>
    </source>
</evidence>
<evidence type="ECO:0000313" key="1">
    <source>
        <dbReference type="EMBL" id="KAJ8678281.1"/>
    </source>
</evidence>